<keyword evidence="1" id="KW-0732">Signal</keyword>
<evidence type="ECO:0008006" key="4">
    <source>
        <dbReference type="Google" id="ProtNLM"/>
    </source>
</evidence>
<keyword evidence="3" id="KW-1185">Reference proteome</keyword>
<dbReference type="OrthoDB" id="5505971at2"/>
<proteinExistence type="predicted"/>
<feature type="chain" id="PRO_5011783262" description="CarboxypepD_reg-like domain-containing protein" evidence="1">
    <location>
        <begin position="30"/>
        <end position="562"/>
    </location>
</feature>
<reference evidence="3" key="1">
    <citation type="submission" date="2016-10" db="EMBL/GenBank/DDBJ databases">
        <authorList>
            <person name="Varghese N."/>
            <person name="Submissions S."/>
        </authorList>
    </citation>
    <scope>NUCLEOTIDE SEQUENCE [LARGE SCALE GENOMIC DNA]</scope>
    <source>
        <strain evidence="3">Jip14</strain>
    </source>
</reference>
<organism evidence="2 3">
    <name type="scientific">Parapedobacter koreensis</name>
    <dbReference type="NCBI Taxonomy" id="332977"/>
    <lineage>
        <taxon>Bacteria</taxon>
        <taxon>Pseudomonadati</taxon>
        <taxon>Bacteroidota</taxon>
        <taxon>Sphingobacteriia</taxon>
        <taxon>Sphingobacteriales</taxon>
        <taxon>Sphingobacteriaceae</taxon>
        <taxon>Parapedobacter</taxon>
    </lineage>
</organism>
<dbReference type="AlphaFoldDB" id="A0A1H7SRD0"/>
<dbReference type="SUPFAM" id="SSF49464">
    <property type="entry name" value="Carboxypeptidase regulatory domain-like"/>
    <property type="match status" value="1"/>
</dbReference>
<protein>
    <recommendedName>
        <fullName evidence="4">CarboxypepD_reg-like domain-containing protein</fullName>
    </recommendedName>
</protein>
<name>A0A1H7SRD0_9SPHI</name>
<sequence>MTIASFFGRSLLKWLLIVACVMEASVCDAQNYLMNDIAINDSSNQRVGDLLDRISHNQAFYFAYNSNTVAVDSVVNVPNYRGTLIGFLERIFGSDYEFKETPGYVIIRYAPGAMKLILRVEKERGRPLVIAGQIRDANNDNGIYLASIYERNVLVSTLSGPTGNFKLTIKRPDETIWLTISKENYRDTTIALLPPVQVGSKHKERRYWLFSADGHGDGLDGTAFGRFFTNSKQRIQRINLGGFLAYNPYQISLMPGLSSQGLFNSQVVNQVSLNIVGGHTAGVNGVEVGGVFNINQQHAHYFQAAGLFNLVGSDVRGVQLAGALNRVVRDVAGLQVAGVSNQSGNVKGMQLSGIFNVAESLRGVQVAGAVNVADSIKGFQLAGLVNVAGKVAGVQFAALVNVADSSDYPLGIINLIKNGRKSIAIGIDESSMAHVAFRSGGRRLYGLVGGGHYMDSSPMKYALEVGLGIHIVQHEWFLLDAEAVNRISTNFKTDSEDQSSIRLLPQLGIGRHWGIIAGPTINYTNRESNSLSNPINGWKWYHNSKTGQTIHLGIVSGIRYQW</sequence>
<evidence type="ECO:0000313" key="2">
    <source>
        <dbReference type="EMBL" id="SEL75182.1"/>
    </source>
</evidence>
<dbReference type="Proteomes" id="UP000198916">
    <property type="component" value="Unassembled WGS sequence"/>
</dbReference>
<accession>A0A1H7SRD0</accession>
<evidence type="ECO:0000256" key="1">
    <source>
        <dbReference type="SAM" id="SignalP"/>
    </source>
</evidence>
<dbReference type="InterPro" id="IPR008969">
    <property type="entry name" value="CarboxyPept-like_regulatory"/>
</dbReference>
<dbReference type="EMBL" id="FNZR01000009">
    <property type="protein sequence ID" value="SEL75182.1"/>
    <property type="molecule type" value="Genomic_DNA"/>
</dbReference>
<gene>
    <name evidence="2" type="ORF">SAMN05421740_109149</name>
</gene>
<dbReference type="RefSeq" id="WP_143053936.1">
    <property type="nucleotide sequence ID" value="NZ_FNZR01000009.1"/>
</dbReference>
<feature type="signal peptide" evidence="1">
    <location>
        <begin position="1"/>
        <end position="29"/>
    </location>
</feature>
<evidence type="ECO:0000313" key="3">
    <source>
        <dbReference type="Proteomes" id="UP000198916"/>
    </source>
</evidence>
<dbReference type="STRING" id="332977.SAMN05421740_109149"/>